<dbReference type="GO" id="GO:0005524">
    <property type="term" value="F:ATP binding"/>
    <property type="evidence" value="ECO:0007669"/>
    <property type="project" value="UniProtKB-UniRule"/>
</dbReference>
<comment type="function">
    <text evidence="7">DEAD-box RNA helicase involved in RNA degradation. Has RNA-dependent ATPase activity and unwinds double-stranded RNA.</text>
</comment>
<dbReference type="InterPro" id="IPR027417">
    <property type="entry name" value="P-loop_NTPase"/>
</dbReference>
<dbReference type="EMBL" id="AYKH01000008">
    <property type="protein sequence ID" value="ROO28676.1"/>
    <property type="molecule type" value="Genomic_DNA"/>
</dbReference>
<evidence type="ECO:0000256" key="5">
    <source>
        <dbReference type="ARBA" id="ARBA00022840"/>
    </source>
</evidence>
<dbReference type="InterPro" id="IPR001650">
    <property type="entry name" value="Helicase_C-like"/>
</dbReference>
<dbReference type="InterPro" id="IPR014014">
    <property type="entry name" value="RNA_helicase_DEAD_Q_motif"/>
</dbReference>
<keyword evidence="2 7" id="KW-0547">Nucleotide-binding</keyword>
<dbReference type="InterPro" id="IPR014001">
    <property type="entry name" value="Helicase_ATP-bd"/>
</dbReference>
<evidence type="ECO:0000256" key="7">
    <source>
        <dbReference type="HAMAP-Rule" id="MF_00661"/>
    </source>
</evidence>
<reference evidence="13 14" key="1">
    <citation type="submission" date="2013-10" db="EMBL/GenBank/DDBJ databases">
        <title>Salinisphaera orenii MK-B5 Genome Sequencing.</title>
        <authorList>
            <person name="Lai Q."/>
            <person name="Li C."/>
            <person name="Shao Z."/>
        </authorList>
    </citation>
    <scope>NUCLEOTIDE SEQUENCE [LARGE SCALE GENOMIC DNA]</scope>
    <source>
        <strain evidence="13 14">MK-B5</strain>
    </source>
</reference>
<sequence>MTDTSTDAAPPNATDDPGSLLTETRLDSLGLHETIVAGLTQRGFTHATPIQAETLPLALSGTDIAGQAHTGTGKTAAFLLATLDRLMRQPRQPSAQAPVGASQPRALILAPTRELADQIYNDALPLAADTGLKCVVCYGGTGYDEQRQAIADGVDILIGTPGRLIDYYKQKIYTLQAIEVAVLDEADRMFDLGFINDIRYLFRKMPAPDARQNLLFSATLSHRVLELAYEHMNSPKLVRTDTETVNIGAITQKLYHVSKDDKMTLLVGTLRRLAAERTLIFINTKRMAERIEDTLNANGFTAATLSGDVAQNKRLRLLEEFKDGQLPIMVATDVAARGLHIPDVSHVINFDLPQDAQDYVHRIGRTARAGKTGSAISFACEEYVYSLPDIEAYIEHKIDAEMPPADHFADEITRPAPRRRKPRGRRDGGRPRRHSGGRG</sequence>
<dbReference type="SMART" id="SM00487">
    <property type="entry name" value="DEXDc"/>
    <property type="match status" value="1"/>
</dbReference>
<comment type="subunit">
    <text evidence="7">Component of the RNA degradosome, which is a multiprotein complex involved in RNA processing and mRNA degradation.</text>
</comment>
<feature type="domain" description="Helicase C-terminal" evidence="11">
    <location>
        <begin position="249"/>
        <end position="410"/>
    </location>
</feature>
<keyword evidence="5 7" id="KW-0067">ATP-binding</keyword>
<dbReference type="Proteomes" id="UP000283993">
    <property type="component" value="Unassembled WGS sequence"/>
</dbReference>
<evidence type="ECO:0000259" key="11">
    <source>
        <dbReference type="PROSITE" id="PS51194"/>
    </source>
</evidence>
<gene>
    <name evidence="7" type="primary">rhlB</name>
    <name evidence="13" type="ORF">SAOR_05310</name>
</gene>
<dbReference type="GO" id="GO:0005829">
    <property type="term" value="C:cytosol"/>
    <property type="evidence" value="ECO:0007669"/>
    <property type="project" value="TreeGrafter"/>
</dbReference>
<dbReference type="PANTHER" id="PTHR47959:SF10">
    <property type="entry name" value="ATP-DEPENDENT RNA HELICASE RHLB"/>
    <property type="match status" value="1"/>
</dbReference>
<evidence type="ECO:0000256" key="2">
    <source>
        <dbReference type="ARBA" id="ARBA00022741"/>
    </source>
</evidence>
<evidence type="ECO:0000259" key="12">
    <source>
        <dbReference type="PROSITE" id="PS51195"/>
    </source>
</evidence>
<evidence type="ECO:0000313" key="14">
    <source>
        <dbReference type="Proteomes" id="UP000283993"/>
    </source>
</evidence>
<name>A0A423PSU2_9GAMM</name>
<comment type="caution">
    <text evidence="13">The sequence shown here is derived from an EMBL/GenBank/DDBJ whole genome shotgun (WGS) entry which is preliminary data.</text>
</comment>
<feature type="region of interest" description="Disordered" evidence="9">
    <location>
        <begin position="1"/>
        <end position="20"/>
    </location>
</feature>
<dbReference type="Gene3D" id="3.40.50.300">
    <property type="entry name" value="P-loop containing nucleotide triphosphate hydrolases"/>
    <property type="match status" value="2"/>
</dbReference>
<dbReference type="GO" id="GO:0006401">
    <property type="term" value="P:RNA catabolic process"/>
    <property type="evidence" value="ECO:0007669"/>
    <property type="project" value="UniProtKB-UniRule"/>
</dbReference>
<evidence type="ECO:0000256" key="3">
    <source>
        <dbReference type="ARBA" id="ARBA00022801"/>
    </source>
</evidence>
<dbReference type="HAMAP" id="MF_00661">
    <property type="entry name" value="DEAD_helicase_RhlB"/>
    <property type="match status" value="1"/>
</dbReference>
<dbReference type="AlphaFoldDB" id="A0A423PSU2"/>
<evidence type="ECO:0000256" key="1">
    <source>
        <dbReference type="ARBA" id="ARBA00022490"/>
    </source>
</evidence>
<dbReference type="RefSeq" id="WP_123630530.1">
    <property type="nucleotide sequence ID" value="NZ_AYKH01000008.1"/>
</dbReference>
<dbReference type="PROSITE" id="PS51195">
    <property type="entry name" value="Q_MOTIF"/>
    <property type="match status" value="1"/>
</dbReference>
<comment type="subcellular location">
    <subcellularLocation>
        <location evidence="7">Cytoplasm</location>
    </subcellularLocation>
</comment>
<feature type="short sequence motif" description="Q motif" evidence="8">
    <location>
        <begin position="24"/>
        <end position="52"/>
    </location>
</feature>
<dbReference type="PROSITE" id="PS00039">
    <property type="entry name" value="DEAD_ATP_HELICASE"/>
    <property type="match status" value="1"/>
</dbReference>
<dbReference type="Pfam" id="PF00270">
    <property type="entry name" value="DEAD"/>
    <property type="match status" value="1"/>
</dbReference>
<feature type="region of interest" description="Disordered" evidence="9">
    <location>
        <begin position="404"/>
        <end position="439"/>
    </location>
</feature>
<evidence type="ECO:0000256" key="6">
    <source>
        <dbReference type="ARBA" id="ARBA00022884"/>
    </source>
</evidence>
<dbReference type="EC" id="3.6.4.13" evidence="7"/>
<dbReference type="CDD" id="cd00268">
    <property type="entry name" value="DEADc"/>
    <property type="match status" value="1"/>
</dbReference>
<dbReference type="InterPro" id="IPR000629">
    <property type="entry name" value="RNA-helicase_DEAD-box_CS"/>
</dbReference>
<keyword evidence="6 7" id="KW-0694">RNA-binding</keyword>
<dbReference type="CDD" id="cd18787">
    <property type="entry name" value="SF2_C_DEAD"/>
    <property type="match status" value="1"/>
</dbReference>
<dbReference type="PROSITE" id="PS51192">
    <property type="entry name" value="HELICASE_ATP_BIND_1"/>
    <property type="match status" value="1"/>
</dbReference>
<keyword evidence="1 7" id="KW-0963">Cytoplasm</keyword>
<dbReference type="InterPro" id="IPR050079">
    <property type="entry name" value="DEAD_box_RNA_helicase"/>
</dbReference>
<evidence type="ECO:0000256" key="8">
    <source>
        <dbReference type="PROSITE-ProRule" id="PRU00552"/>
    </source>
</evidence>
<organism evidence="13 14">
    <name type="scientific">Salinisphaera orenii MK-B5</name>
    <dbReference type="NCBI Taxonomy" id="856730"/>
    <lineage>
        <taxon>Bacteria</taxon>
        <taxon>Pseudomonadati</taxon>
        <taxon>Pseudomonadota</taxon>
        <taxon>Gammaproteobacteria</taxon>
        <taxon>Salinisphaerales</taxon>
        <taxon>Salinisphaeraceae</taxon>
        <taxon>Salinisphaera</taxon>
    </lineage>
</organism>
<comment type="similarity">
    <text evidence="7">Belongs to the DEAD box helicase family. RhlB subfamily.</text>
</comment>
<dbReference type="GO" id="GO:0003724">
    <property type="term" value="F:RNA helicase activity"/>
    <property type="evidence" value="ECO:0007669"/>
    <property type="project" value="UniProtKB-UniRule"/>
</dbReference>
<dbReference type="PROSITE" id="PS51194">
    <property type="entry name" value="HELICASE_CTER"/>
    <property type="match status" value="1"/>
</dbReference>
<keyword evidence="3 7" id="KW-0378">Hydrolase</keyword>
<dbReference type="Pfam" id="PF00271">
    <property type="entry name" value="Helicase_C"/>
    <property type="match status" value="1"/>
</dbReference>
<keyword evidence="14" id="KW-1185">Reference proteome</keyword>
<evidence type="ECO:0000259" key="10">
    <source>
        <dbReference type="PROSITE" id="PS51192"/>
    </source>
</evidence>
<protein>
    <recommendedName>
        <fullName evidence="7">ATP-dependent RNA helicase RhlB</fullName>
        <ecNumber evidence="7">3.6.4.13</ecNumber>
    </recommendedName>
</protein>
<dbReference type="InterPro" id="IPR023554">
    <property type="entry name" value="RNA_helicase_ATP-dep_RhlB"/>
</dbReference>
<dbReference type="PANTHER" id="PTHR47959">
    <property type="entry name" value="ATP-DEPENDENT RNA HELICASE RHLE-RELATED"/>
    <property type="match status" value="1"/>
</dbReference>
<evidence type="ECO:0000313" key="13">
    <source>
        <dbReference type="EMBL" id="ROO28676.1"/>
    </source>
</evidence>
<feature type="domain" description="DEAD-box RNA helicase Q" evidence="12">
    <location>
        <begin position="24"/>
        <end position="52"/>
    </location>
</feature>
<dbReference type="InterPro" id="IPR011545">
    <property type="entry name" value="DEAD/DEAH_box_helicase_dom"/>
</dbReference>
<dbReference type="GO" id="GO:0003723">
    <property type="term" value="F:RNA binding"/>
    <property type="evidence" value="ECO:0007669"/>
    <property type="project" value="UniProtKB-UniRule"/>
</dbReference>
<evidence type="ECO:0000256" key="4">
    <source>
        <dbReference type="ARBA" id="ARBA00022806"/>
    </source>
</evidence>
<keyword evidence="4 7" id="KW-0347">Helicase</keyword>
<feature type="domain" description="Helicase ATP-binding" evidence="10">
    <location>
        <begin position="55"/>
        <end position="238"/>
    </location>
</feature>
<dbReference type="GO" id="GO:0016887">
    <property type="term" value="F:ATP hydrolysis activity"/>
    <property type="evidence" value="ECO:0007669"/>
    <property type="project" value="RHEA"/>
</dbReference>
<dbReference type="SUPFAM" id="SSF52540">
    <property type="entry name" value="P-loop containing nucleoside triphosphate hydrolases"/>
    <property type="match status" value="1"/>
</dbReference>
<evidence type="ECO:0000256" key="9">
    <source>
        <dbReference type="SAM" id="MobiDB-lite"/>
    </source>
</evidence>
<accession>A0A423PSU2</accession>
<dbReference type="InterPro" id="IPR044742">
    <property type="entry name" value="DEAD/DEAH_RhlB"/>
</dbReference>
<proteinExistence type="inferred from homology"/>
<dbReference type="SMART" id="SM00490">
    <property type="entry name" value="HELICc"/>
    <property type="match status" value="1"/>
</dbReference>
<comment type="catalytic activity">
    <reaction evidence="7">
        <text>ATP + H2O = ADP + phosphate + H(+)</text>
        <dbReference type="Rhea" id="RHEA:13065"/>
        <dbReference type="ChEBI" id="CHEBI:15377"/>
        <dbReference type="ChEBI" id="CHEBI:15378"/>
        <dbReference type="ChEBI" id="CHEBI:30616"/>
        <dbReference type="ChEBI" id="CHEBI:43474"/>
        <dbReference type="ChEBI" id="CHEBI:456216"/>
        <dbReference type="EC" id="3.6.4.13"/>
    </reaction>
</comment>